<dbReference type="OrthoDB" id="467131at2"/>
<keyword evidence="4" id="KW-1185">Reference proteome</keyword>
<proteinExistence type="predicted"/>
<dbReference type="eggNOG" id="ENOG5032UAH">
    <property type="taxonomic scope" value="Bacteria"/>
</dbReference>
<evidence type="ECO:0000256" key="2">
    <source>
        <dbReference type="SAM" id="Phobius"/>
    </source>
</evidence>
<evidence type="ECO:0000256" key="1">
    <source>
        <dbReference type="SAM" id="MobiDB-lite"/>
    </source>
</evidence>
<evidence type="ECO:0000313" key="4">
    <source>
        <dbReference type="Proteomes" id="UP000010471"/>
    </source>
</evidence>
<gene>
    <name evidence="3" type="ORF">Mic7113_2262</name>
</gene>
<feature type="compositionally biased region" description="Basic and acidic residues" evidence="1">
    <location>
        <begin position="65"/>
        <end position="75"/>
    </location>
</feature>
<dbReference type="RefSeq" id="WP_015182226.1">
    <property type="nucleotide sequence ID" value="NC_019738.1"/>
</dbReference>
<feature type="compositionally biased region" description="Polar residues" evidence="1">
    <location>
        <begin position="114"/>
        <end position="123"/>
    </location>
</feature>
<dbReference type="AlphaFoldDB" id="K9WEA4"/>
<feature type="region of interest" description="Disordered" evidence="1">
    <location>
        <begin position="103"/>
        <end position="123"/>
    </location>
</feature>
<feature type="transmembrane region" description="Helical" evidence="2">
    <location>
        <begin position="24"/>
        <end position="42"/>
    </location>
</feature>
<keyword evidence="2" id="KW-0472">Membrane</keyword>
<evidence type="ECO:0000313" key="3">
    <source>
        <dbReference type="EMBL" id="AFZ18074.1"/>
    </source>
</evidence>
<dbReference type="EMBL" id="CP003630">
    <property type="protein sequence ID" value="AFZ18074.1"/>
    <property type="molecule type" value="Genomic_DNA"/>
</dbReference>
<name>K9WEA4_9CYAN</name>
<keyword evidence="2" id="KW-1133">Transmembrane helix</keyword>
<accession>K9WEA4</accession>
<dbReference type="HOGENOM" id="CLU_160754_0_0_3"/>
<reference evidence="3 4" key="1">
    <citation type="submission" date="2012-06" db="EMBL/GenBank/DDBJ databases">
        <title>Finished chromosome of genome of Microcoleus sp. PCC 7113.</title>
        <authorList>
            <consortium name="US DOE Joint Genome Institute"/>
            <person name="Gugger M."/>
            <person name="Coursin T."/>
            <person name="Rippka R."/>
            <person name="Tandeau De Marsac N."/>
            <person name="Huntemann M."/>
            <person name="Wei C.-L."/>
            <person name="Han J."/>
            <person name="Detter J.C."/>
            <person name="Han C."/>
            <person name="Tapia R."/>
            <person name="Chen A."/>
            <person name="Kyrpides N."/>
            <person name="Mavromatis K."/>
            <person name="Markowitz V."/>
            <person name="Szeto E."/>
            <person name="Ivanova N."/>
            <person name="Pagani I."/>
            <person name="Pati A."/>
            <person name="Goodwin L."/>
            <person name="Nordberg H.P."/>
            <person name="Cantor M.N."/>
            <person name="Hua S.X."/>
            <person name="Woyke T."/>
            <person name="Kerfeld C.A."/>
        </authorList>
    </citation>
    <scope>NUCLEOTIDE SEQUENCE [LARGE SCALE GENOMIC DNA]</scope>
    <source>
        <strain evidence="3 4">PCC 7113</strain>
    </source>
</reference>
<protein>
    <submittedName>
        <fullName evidence="3">Uncharacterized protein</fullName>
    </submittedName>
</protein>
<organism evidence="3 4">
    <name type="scientific">Allocoleopsis franciscana PCC 7113</name>
    <dbReference type="NCBI Taxonomy" id="1173027"/>
    <lineage>
        <taxon>Bacteria</taxon>
        <taxon>Bacillati</taxon>
        <taxon>Cyanobacteriota</taxon>
        <taxon>Cyanophyceae</taxon>
        <taxon>Coleofasciculales</taxon>
        <taxon>Coleofasciculaceae</taxon>
        <taxon>Allocoleopsis</taxon>
        <taxon>Allocoleopsis franciscana</taxon>
    </lineage>
</organism>
<dbReference type="Proteomes" id="UP000010471">
    <property type="component" value="Chromosome"/>
</dbReference>
<sequence>MKNLISSAFVHISSWFQGLQVKRFFAVVIIGFLVLTNNLAALGNNKALAKEGESVRPTTTNEWYEEARETEDAPGERLQNIAEESAQAIKQFGSVYPETAKKSANALDEDKAQNQESSNPFRR</sequence>
<dbReference type="KEGG" id="mic:Mic7113_2262"/>
<feature type="region of interest" description="Disordered" evidence="1">
    <location>
        <begin position="51"/>
        <end position="75"/>
    </location>
</feature>
<keyword evidence="2" id="KW-0812">Transmembrane</keyword>